<protein>
    <recommendedName>
        <fullName evidence="4">Prefoldin subunit 4</fullName>
    </recommendedName>
</protein>
<dbReference type="OrthoDB" id="10250441at2759"/>
<dbReference type="Pfam" id="PF01920">
    <property type="entry name" value="Prefoldin_2"/>
    <property type="match status" value="1"/>
</dbReference>
<dbReference type="FunFam" id="1.10.287.370:FF:000005">
    <property type="entry name" value="Prefoldin subunit 4"/>
    <property type="match status" value="1"/>
</dbReference>
<dbReference type="GO" id="GO:0006457">
    <property type="term" value="P:protein folding"/>
    <property type="evidence" value="ECO:0007669"/>
    <property type="project" value="UniProtKB-UniRule"/>
</dbReference>
<name>A0A316V0I1_9BASI</name>
<evidence type="ECO:0000313" key="6">
    <source>
        <dbReference type="EMBL" id="PWN30744.1"/>
    </source>
</evidence>
<keyword evidence="5" id="KW-0175">Coiled coil</keyword>
<dbReference type="InterPro" id="IPR009053">
    <property type="entry name" value="Prefoldin"/>
</dbReference>
<gene>
    <name evidence="6" type="ORF">BDZ90DRAFT_277179</name>
</gene>
<evidence type="ECO:0000313" key="7">
    <source>
        <dbReference type="Proteomes" id="UP000245884"/>
    </source>
</evidence>
<dbReference type="GeneID" id="37030806"/>
<dbReference type="GO" id="GO:0005737">
    <property type="term" value="C:cytoplasm"/>
    <property type="evidence" value="ECO:0007669"/>
    <property type="project" value="TreeGrafter"/>
</dbReference>
<dbReference type="SUPFAM" id="SSF46579">
    <property type="entry name" value="Prefoldin"/>
    <property type="match status" value="1"/>
</dbReference>
<evidence type="ECO:0000256" key="5">
    <source>
        <dbReference type="SAM" id="Coils"/>
    </source>
</evidence>
<reference evidence="6 7" key="1">
    <citation type="journal article" date="2018" name="Mol. Biol. Evol.">
        <title>Broad Genomic Sampling Reveals a Smut Pathogenic Ancestry of the Fungal Clade Ustilaginomycotina.</title>
        <authorList>
            <person name="Kijpornyongpan T."/>
            <person name="Mondo S.J."/>
            <person name="Barry K."/>
            <person name="Sandor L."/>
            <person name="Lee J."/>
            <person name="Lipzen A."/>
            <person name="Pangilinan J."/>
            <person name="LaButti K."/>
            <person name="Hainaut M."/>
            <person name="Henrissat B."/>
            <person name="Grigoriev I.V."/>
            <person name="Spatafora J.W."/>
            <person name="Aime M.C."/>
        </authorList>
    </citation>
    <scope>NUCLEOTIDE SEQUENCE [LARGE SCALE GENOMIC DNA]</scope>
    <source>
        <strain evidence="6 7">MCA 5214</strain>
    </source>
</reference>
<keyword evidence="7" id="KW-1185">Reference proteome</keyword>
<dbReference type="CDD" id="cd23165">
    <property type="entry name" value="Prefoldin_4"/>
    <property type="match status" value="1"/>
</dbReference>
<feature type="coiled-coil region" evidence="5">
    <location>
        <begin position="26"/>
        <end position="53"/>
    </location>
</feature>
<dbReference type="AlphaFoldDB" id="A0A316V0I1"/>
<comment type="function">
    <text evidence="3 4">Binds specifically to cytosolic chaperonin (c-CPN) and transfers target proteins to it. Binds to nascent polypeptide chain and promotes folding in an environment in which there are many competing pathways for nonnative proteins.</text>
</comment>
<dbReference type="InterPro" id="IPR016661">
    <property type="entry name" value="PFDN4"/>
</dbReference>
<dbReference type="Gene3D" id="1.10.287.370">
    <property type="match status" value="1"/>
</dbReference>
<sequence length="132" mass="15150">MRMLDEDADSNDVAVSASDQEAINAFSRFNSRISEAEDELKAKKEEKEATDEVVMELELVDEEEQVPYKMGDSFIHILQPQALEFLERDSKRLDTDIEELKKTVDECEEGMEKLKVVLYGKFGNNINLERGD</sequence>
<dbReference type="STRING" id="1569628.A0A316V0I1"/>
<dbReference type="GO" id="GO:0051082">
    <property type="term" value="F:unfolded protein binding"/>
    <property type="evidence" value="ECO:0007669"/>
    <property type="project" value="InterPro"/>
</dbReference>
<dbReference type="InterPro" id="IPR002777">
    <property type="entry name" value="PFD_beta-like"/>
</dbReference>
<dbReference type="Proteomes" id="UP000245884">
    <property type="component" value="Unassembled WGS sequence"/>
</dbReference>
<dbReference type="EMBL" id="KZ819662">
    <property type="protein sequence ID" value="PWN30744.1"/>
    <property type="molecule type" value="Genomic_DNA"/>
</dbReference>
<proteinExistence type="inferred from homology"/>
<evidence type="ECO:0000256" key="2">
    <source>
        <dbReference type="ARBA" id="ARBA00023186"/>
    </source>
</evidence>
<dbReference type="PIRSF" id="PIRSF016477">
    <property type="entry name" value="Prefoldin_subunit_4"/>
    <property type="match status" value="1"/>
</dbReference>
<comment type="subunit">
    <text evidence="4">Heterohexamer of two PFD-alpha type and four PFD-beta type subunits.</text>
</comment>
<accession>A0A316V0I1</accession>
<dbReference type="PANTHER" id="PTHR21100:SF9">
    <property type="entry name" value="PREFOLDIN SUBUNIT 4"/>
    <property type="match status" value="1"/>
</dbReference>
<keyword evidence="2 4" id="KW-0143">Chaperone</keyword>
<evidence type="ECO:0000256" key="4">
    <source>
        <dbReference type="PIRNR" id="PIRNR016477"/>
    </source>
</evidence>
<comment type="similarity">
    <text evidence="1 4">Belongs to the prefoldin subunit beta family.</text>
</comment>
<feature type="coiled-coil region" evidence="5">
    <location>
        <begin position="83"/>
        <end position="117"/>
    </location>
</feature>
<dbReference type="RefSeq" id="XP_025365356.1">
    <property type="nucleotide sequence ID" value="XM_025508983.1"/>
</dbReference>
<organism evidence="6 7">
    <name type="scientific">Jaminaea rosea</name>
    <dbReference type="NCBI Taxonomy" id="1569628"/>
    <lineage>
        <taxon>Eukaryota</taxon>
        <taxon>Fungi</taxon>
        <taxon>Dikarya</taxon>
        <taxon>Basidiomycota</taxon>
        <taxon>Ustilaginomycotina</taxon>
        <taxon>Exobasidiomycetes</taxon>
        <taxon>Microstromatales</taxon>
        <taxon>Microstromatales incertae sedis</taxon>
        <taxon>Jaminaea</taxon>
    </lineage>
</organism>
<evidence type="ECO:0000256" key="1">
    <source>
        <dbReference type="ARBA" id="ARBA00008045"/>
    </source>
</evidence>
<dbReference type="PANTHER" id="PTHR21100">
    <property type="entry name" value="PREFOLDIN SUBUNIT 4"/>
    <property type="match status" value="1"/>
</dbReference>
<evidence type="ECO:0000256" key="3">
    <source>
        <dbReference type="ARBA" id="ARBA00024667"/>
    </source>
</evidence>
<dbReference type="GO" id="GO:0016272">
    <property type="term" value="C:prefoldin complex"/>
    <property type="evidence" value="ECO:0007669"/>
    <property type="project" value="UniProtKB-UniRule"/>
</dbReference>